<evidence type="ECO:0000313" key="2">
    <source>
        <dbReference type="EMBL" id="SHG02810.1"/>
    </source>
</evidence>
<gene>
    <name evidence="2" type="ORF">SAMN02745206_03130</name>
</gene>
<keyword evidence="1" id="KW-0812">Transmembrane</keyword>
<dbReference type="STRING" id="1121391.SAMN02745206_03130"/>
<protein>
    <submittedName>
        <fullName evidence="2">Uncharacterized protein</fullName>
    </submittedName>
</protein>
<keyword evidence="3" id="KW-1185">Reference proteome</keyword>
<dbReference type="EMBL" id="FQVB01000037">
    <property type="protein sequence ID" value="SHG02810.1"/>
    <property type="molecule type" value="Genomic_DNA"/>
</dbReference>
<organism evidence="2 3">
    <name type="scientific">Desulfacinum infernum DSM 9756</name>
    <dbReference type="NCBI Taxonomy" id="1121391"/>
    <lineage>
        <taxon>Bacteria</taxon>
        <taxon>Pseudomonadati</taxon>
        <taxon>Thermodesulfobacteriota</taxon>
        <taxon>Syntrophobacteria</taxon>
        <taxon>Syntrophobacterales</taxon>
        <taxon>Syntrophobacteraceae</taxon>
        <taxon>Desulfacinum</taxon>
    </lineage>
</organism>
<name>A0A1M5GGA0_9BACT</name>
<sequence>MKRDGAVRILAGIGVCFVFLFLSPPCRAQDGFTQKDREILTQLRVQMAGMEARLGETDNRFGQIEKRFEQIDRRFEQIDKRFEQVDKRFEQIDKRFEQLDLRLAELRRDVNARFDQLINFLYMLAAIFTTLVVAVIGFAYWDRRTIIGEAKRQTMEEMERKGLAYNILRVLQEYAEKDHDLKRILQTFKLL</sequence>
<reference evidence="3" key="1">
    <citation type="submission" date="2016-11" db="EMBL/GenBank/DDBJ databases">
        <authorList>
            <person name="Varghese N."/>
            <person name="Submissions S."/>
        </authorList>
    </citation>
    <scope>NUCLEOTIDE SEQUENCE [LARGE SCALE GENOMIC DNA]</scope>
    <source>
        <strain evidence="3">DSM 9756</strain>
    </source>
</reference>
<dbReference type="SUPFAM" id="SSF57997">
    <property type="entry name" value="Tropomyosin"/>
    <property type="match status" value="1"/>
</dbReference>
<dbReference type="Proteomes" id="UP000184076">
    <property type="component" value="Unassembled WGS sequence"/>
</dbReference>
<dbReference type="AlphaFoldDB" id="A0A1M5GGA0"/>
<feature type="transmembrane region" description="Helical" evidence="1">
    <location>
        <begin position="120"/>
        <end position="141"/>
    </location>
</feature>
<dbReference type="OrthoDB" id="9795653at2"/>
<evidence type="ECO:0000313" key="3">
    <source>
        <dbReference type="Proteomes" id="UP000184076"/>
    </source>
</evidence>
<keyword evidence="1" id="KW-0472">Membrane</keyword>
<dbReference type="RefSeq" id="WP_073041114.1">
    <property type="nucleotide sequence ID" value="NZ_FQVB01000037.1"/>
</dbReference>
<accession>A0A1M5GGA0</accession>
<proteinExistence type="predicted"/>
<dbReference type="Gene3D" id="6.10.250.2540">
    <property type="match status" value="1"/>
</dbReference>
<dbReference type="Gene3D" id="3.90.20.10">
    <property type="match status" value="1"/>
</dbReference>
<evidence type="ECO:0000256" key="1">
    <source>
        <dbReference type="SAM" id="Phobius"/>
    </source>
</evidence>
<keyword evidence="1" id="KW-1133">Transmembrane helix</keyword>